<dbReference type="Proteomes" id="UP001500305">
    <property type="component" value="Unassembled WGS sequence"/>
</dbReference>
<name>A0ABN3EQB8_9ACTN</name>
<evidence type="ECO:0000313" key="2">
    <source>
        <dbReference type="Proteomes" id="UP001500305"/>
    </source>
</evidence>
<proteinExistence type="predicted"/>
<dbReference type="EMBL" id="BAAATR010000034">
    <property type="protein sequence ID" value="GAA2267065.1"/>
    <property type="molecule type" value="Genomic_DNA"/>
</dbReference>
<gene>
    <name evidence="1" type="ORF">GCM10010430_60280</name>
</gene>
<keyword evidence="2" id="KW-1185">Reference proteome</keyword>
<organism evidence="1 2">
    <name type="scientific">Kitasatospora cystarginea</name>
    <dbReference type="NCBI Taxonomy" id="58350"/>
    <lineage>
        <taxon>Bacteria</taxon>
        <taxon>Bacillati</taxon>
        <taxon>Actinomycetota</taxon>
        <taxon>Actinomycetes</taxon>
        <taxon>Kitasatosporales</taxon>
        <taxon>Streptomycetaceae</taxon>
        <taxon>Kitasatospora</taxon>
    </lineage>
</organism>
<comment type="caution">
    <text evidence="1">The sequence shown here is derived from an EMBL/GenBank/DDBJ whole genome shotgun (WGS) entry which is preliminary data.</text>
</comment>
<accession>A0ABN3EQB8</accession>
<reference evidence="1 2" key="1">
    <citation type="journal article" date="2019" name="Int. J. Syst. Evol. Microbiol.">
        <title>The Global Catalogue of Microorganisms (GCM) 10K type strain sequencing project: providing services to taxonomists for standard genome sequencing and annotation.</title>
        <authorList>
            <consortium name="The Broad Institute Genomics Platform"/>
            <consortium name="The Broad Institute Genome Sequencing Center for Infectious Disease"/>
            <person name="Wu L."/>
            <person name="Ma J."/>
        </authorList>
    </citation>
    <scope>NUCLEOTIDE SEQUENCE [LARGE SCALE GENOMIC DNA]</scope>
    <source>
        <strain evidence="1 2">JCM 7356</strain>
    </source>
</reference>
<evidence type="ECO:0008006" key="3">
    <source>
        <dbReference type="Google" id="ProtNLM"/>
    </source>
</evidence>
<evidence type="ECO:0000313" key="1">
    <source>
        <dbReference type="EMBL" id="GAA2267065.1"/>
    </source>
</evidence>
<sequence>MDDQLPTLAPHTRRARRATAAGFLLAIATAAGCAPAPPKPTTQPPVVTPAPSVAIAQLHLPIEQYMLTPAQSVQIEWLGQAATSACMKRYGQTLPVPQRPSADSPALAAYTVMNRRYGLMDPDAARTCGYHLPQSVTGTAATDRPVVLSQLSAQAQTVLLGLDPKTGTRVTTYAGTPLPEHGCLGELERILPGSSGGPAGPGSNADGVVTDIKTHSFTDSLADPRVVAAISAWSGCMKTHGYTLTDPLKAPDGIASMADPRPSSSEIAQAEADVACKRSANLIGIWFAAESELQNKAIEQHAAQLKAVKFTLASESESLDRLFSQDWTSPRPGS</sequence>
<protein>
    <recommendedName>
        <fullName evidence="3">Lipoprotein</fullName>
    </recommendedName>
</protein>